<feature type="transmembrane region" description="Helical" evidence="1">
    <location>
        <begin position="178"/>
        <end position="197"/>
    </location>
</feature>
<organism evidence="2 3">
    <name type="scientific">Rheinheimera nanhaiensis E407-8</name>
    <dbReference type="NCBI Taxonomy" id="562729"/>
    <lineage>
        <taxon>Bacteria</taxon>
        <taxon>Pseudomonadati</taxon>
        <taxon>Pseudomonadota</taxon>
        <taxon>Gammaproteobacteria</taxon>
        <taxon>Chromatiales</taxon>
        <taxon>Chromatiaceae</taxon>
        <taxon>Rheinheimera</taxon>
    </lineage>
</organism>
<evidence type="ECO:0000256" key="1">
    <source>
        <dbReference type="SAM" id="Phobius"/>
    </source>
</evidence>
<dbReference type="AlphaFoldDB" id="I1DXG3"/>
<dbReference type="STRING" id="562729.RNAN_1729"/>
<keyword evidence="1" id="KW-1133">Transmembrane helix</keyword>
<sequence>MQLMTNPISNNTALLRFGGLAAIGMALCYVAIAVIFFAMLSMPQGLDTAGKIQYVQQHHLLVASGYGIGYLLFGVLLAIVLQALQRVFANTSSAVAALAERFGNVWLVLMMASGMVALIGLQMVFRLMETDPQQAIALYNTRNMLTEALGGGIELAGGLWVLLLSISGLQQHRLGKGLHVLGLVVGALGILTVMHSLPYLKDAFGITQLIWFIWLGISLLRATKA</sequence>
<protein>
    <recommendedName>
        <fullName evidence="4">DUF4386 domain-containing protein</fullName>
    </recommendedName>
</protein>
<keyword evidence="1" id="KW-0472">Membrane</keyword>
<accession>I1DXG3</accession>
<feature type="transmembrane region" description="Helical" evidence="1">
    <location>
        <begin position="203"/>
        <end position="222"/>
    </location>
</feature>
<name>I1DXG3_9GAMM</name>
<evidence type="ECO:0000313" key="2">
    <source>
        <dbReference type="EMBL" id="GAB58741.1"/>
    </source>
</evidence>
<dbReference type="Proteomes" id="UP000004374">
    <property type="component" value="Unassembled WGS sequence"/>
</dbReference>
<gene>
    <name evidence="2" type="ORF">RNAN_1729</name>
</gene>
<feature type="transmembrane region" description="Helical" evidence="1">
    <location>
        <begin position="105"/>
        <end position="128"/>
    </location>
</feature>
<proteinExistence type="predicted"/>
<evidence type="ECO:0008006" key="4">
    <source>
        <dbReference type="Google" id="ProtNLM"/>
    </source>
</evidence>
<feature type="transmembrane region" description="Helical" evidence="1">
    <location>
        <begin position="60"/>
        <end position="84"/>
    </location>
</feature>
<reference evidence="2 3" key="1">
    <citation type="journal article" date="2012" name="J. Bacteriol.">
        <title>Genome Sequence of the Protease-Producing Bacterium Rheinheimera nanhaiensis E407-8T, Isolated from Deep-Sea Sediment of the South China Sea.</title>
        <authorList>
            <person name="Zhang X.-Y."/>
            <person name="Zhang Y.-J."/>
            <person name="Qin Q.-L."/>
            <person name="Xie B.-B."/>
            <person name="Chen X.-L."/>
            <person name="Zhou B.-C."/>
            <person name="Zhang Y.-Z."/>
        </authorList>
    </citation>
    <scope>NUCLEOTIDE SEQUENCE [LARGE SCALE GENOMIC DNA]</scope>
    <source>
        <strain evidence="2 3">E407-8</strain>
    </source>
</reference>
<feature type="transmembrane region" description="Helical" evidence="1">
    <location>
        <begin position="148"/>
        <end position="166"/>
    </location>
</feature>
<evidence type="ECO:0000313" key="3">
    <source>
        <dbReference type="Proteomes" id="UP000004374"/>
    </source>
</evidence>
<keyword evidence="1" id="KW-0812">Transmembrane</keyword>
<dbReference type="EMBL" id="BAFK01000008">
    <property type="protein sequence ID" value="GAB58741.1"/>
    <property type="molecule type" value="Genomic_DNA"/>
</dbReference>
<feature type="transmembrane region" description="Helical" evidence="1">
    <location>
        <begin position="20"/>
        <end position="40"/>
    </location>
</feature>
<keyword evidence="3" id="KW-1185">Reference proteome</keyword>
<comment type="caution">
    <text evidence="2">The sequence shown here is derived from an EMBL/GenBank/DDBJ whole genome shotgun (WGS) entry which is preliminary data.</text>
</comment>